<gene>
    <name evidence="2" type="ORF">GT409_05975</name>
</gene>
<name>A0A6P1M2E7_9BACT</name>
<dbReference type="Proteomes" id="UP000464954">
    <property type="component" value="Chromosome"/>
</dbReference>
<dbReference type="CDD" id="cd02440">
    <property type="entry name" value="AdoMet_MTases"/>
    <property type="match status" value="1"/>
</dbReference>
<keyword evidence="2" id="KW-0808">Transferase</keyword>
<dbReference type="PANTHER" id="PTHR43591:SF109">
    <property type="entry name" value="METHYLTRANSFERASE TYPE 11 DOMAIN-CONTAINING PROTEIN"/>
    <property type="match status" value="1"/>
</dbReference>
<dbReference type="KEGG" id="taer:GT409_05975"/>
<dbReference type="EMBL" id="CP047593">
    <property type="protein sequence ID" value="QHI69009.1"/>
    <property type="molecule type" value="Genomic_DNA"/>
</dbReference>
<dbReference type="Pfam" id="PF08241">
    <property type="entry name" value="Methyltransf_11"/>
    <property type="match status" value="1"/>
</dbReference>
<evidence type="ECO:0000313" key="2">
    <source>
        <dbReference type="EMBL" id="QHI69009.1"/>
    </source>
</evidence>
<keyword evidence="3" id="KW-1185">Reference proteome</keyword>
<keyword evidence="2" id="KW-0489">Methyltransferase</keyword>
<dbReference type="InterPro" id="IPR013216">
    <property type="entry name" value="Methyltransf_11"/>
</dbReference>
<dbReference type="RefSeq" id="WP_160627898.1">
    <property type="nucleotide sequence ID" value="NZ_CP047593.1"/>
</dbReference>
<dbReference type="SUPFAM" id="SSF53335">
    <property type="entry name" value="S-adenosyl-L-methionine-dependent methyltransferases"/>
    <property type="match status" value="1"/>
</dbReference>
<reference evidence="2 3" key="1">
    <citation type="submission" date="2020-01" db="EMBL/GenBank/DDBJ databases">
        <title>Ponticoccus aerotolerans gen. nov., sp. nov., an anaerobic bacterium and proposal of Ponticoccusceae fam. nov., Ponticoccusles ord. nov. and Ponticoccuse classis nov. in the phylum Kiritimatiellaeota.</title>
        <authorList>
            <person name="Zhou L.Y."/>
            <person name="Du Z.J."/>
        </authorList>
    </citation>
    <scope>NUCLEOTIDE SEQUENCE [LARGE SCALE GENOMIC DNA]</scope>
    <source>
        <strain evidence="2 3">S-5007</strain>
    </source>
</reference>
<dbReference type="InterPro" id="IPR029063">
    <property type="entry name" value="SAM-dependent_MTases_sf"/>
</dbReference>
<evidence type="ECO:0000313" key="3">
    <source>
        <dbReference type="Proteomes" id="UP000464954"/>
    </source>
</evidence>
<organism evidence="2 3">
    <name type="scientific">Tichowtungia aerotolerans</name>
    <dbReference type="NCBI Taxonomy" id="2697043"/>
    <lineage>
        <taxon>Bacteria</taxon>
        <taxon>Pseudomonadati</taxon>
        <taxon>Kiritimatiellota</taxon>
        <taxon>Tichowtungiia</taxon>
        <taxon>Tichowtungiales</taxon>
        <taxon>Tichowtungiaceae</taxon>
        <taxon>Tichowtungia</taxon>
    </lineage>
</organism>
<dbReference type="Gene3D" id="3.40.50.150">
    <property type="entry name" value="Vaccinia Virus protein VP39"/>
    <property type="match status" value="1"/>
</dbReference>
<dbReference type="GO" id="GO:0008757">
    <property type="term" value="F:S-adenosylmethionine-dependent methyltransferase activity"/>
    <property type="evidence" value="ECO:0007669"/>
    <property type="project" value="InterPro"/>
</dbReference>
<protein>
    <submittedName>
        <fullName evidence="2">Methyltransferase domain-containing protein</fullName>
    </submittedName>
</protein>
<accession>A0A6P1M2E7</accession>
<sequence>MTPLSRRWERPEVVATLSATSPNDKLMQFAEKELGRSIDPCLLDIGCGAGCNAVPLAGRGWNVLGLDLSDPMLEAARRRAQQEGLTERLRFQSASMDRLPLADQSFDFIVAHGIWNLARSVAEFRTAVSEAARVARPGAPLFVFTFSRNTLPEDAEPVLGEQFVFTQFAGEPQCFLTEAQLVEELEAVGFIREPGESITEYNRRKCGELQSGGAPVLYEGIFRRC</sequence>
<dbReference type="AlphaFoldDB" id="A0A6P1M2E7"/>
<dbReference type="GO" id="GO:0032259">
    <property type="term" value="P:methylation"/>
    <property type="evidence" value="ECO:0007669"/>
    <property type="project" value="UniProtKB-KW"/>
</dbReference>
<proteinExistence type="predicted"/>
<dbReference type="PANTHER" id="PTHR43591">
    <property type="entry name" value="METHYLTRANSFERASE"/>
    <property type="match status" value="1"/>
</dbReference>
<evidence type="ECO:0000259" key="1">
    <source>
        <dbReference type="Pfam" id="PF08241"/>
    </source>
</evidence>
<feature type="domain" description="Methyltransferase type 11" evidence="1">
    <location>
        <begin position="43"/>
        <end position="142"/>
    </location>
</feature>